<comment type="subcellular location">
    <subcellularLocation>
        <location evidence="1">Cytoplasm</location>
        <location evidence="1">Cytoskeleton</location>
    </subcellularLocation>
</comment>
<accession>A0A3P7I0I3</accession>
<evidence type="ECO:0000256" key="5">
    <source>
        <dbReference type="ARBA" id="ARBA00022737"/>
    </source>
</evidence>
<keyword evidence="6" id="KW-0547">Nucleotide-binding</keyword>
<protein>
    <recommendedName>
        <fullName evidence="12">Dynein heavy chain linker domain-containing protein</fullName>
    </recommendedName>
</protein>
<sequence length="204" mass="24601">MNQLKHLPVKYKSYKSYEYAKQMMHNYSKMNMLVMELKSEALKERHWRQMMKELRVNWNLSELTLGQVWDADLQRHEHAIKQILLVAQGELALEEFLKQMKEFWQAYEVELVNYQNKTRLIKGWDELFNKLKEHQNSLAAMKLSPYYKQFEENALSWEEKLNRISAMFDVWIDVQRRWVYLEGLFSGSADIATLLPIESARFSR</sequence>
<dbReference type="EMBL" id="UYYB01004134">
    <property type="protein sequence ID" value="VDM66951.1"/>
    <property type="molecule type" value="Genomic_DNA"/>
</dbReference>
<dbReference type="Gene3D" id="1.20.140.100">
    <property type="entry name" value="Dynein heavy chain, N-terminal domain 2"/>
    <property type="match status" value="1"/>
</dbReference>
<evidence type="ECO:0000256" key="7">
    <source>
        <dbReference type="ARBA" id="ARBA00022840"/>
    </source>
</evidence>
<evidence type="ECO:0000256" key="11">
    <source>
        <dbReference type="ARBA" id="ARBA00023212"/>
    </source>
</evidence>
<dbReference type="GO" id="GO:0045505">
    <property type="term" value="F:dynein intermediate chain binding"/>
    <property type="evidence" value="ECO:0007669"/>
    <property type="project" value="InterPro"/>
</dbReference>
<proteinExistence type="inferred from homology"/>
<evidence type="ECO:0000256" key="10">
    <source>
        <dbReference type="ARBA" id="ARBA00023175"/>
    </source>
</evidence>
<evidence type="ECO:0000256" key="2">
    <source>
        <dbReference type="ARBA" id="ARBA00008887"/>
    </source>
</evidence>
<dbReference type="GO" id="GO:0005524">
    <property type="term" value="F:ATP binding"/>
    <property type="evidence" value="ECO:0007669"/>
    <property type="project" value="UniProtKB-KW"/>
</dbReference>
<dbReference type="GO" id="GO:0005858">
    <property type="term" value="C:axonemal dynein complex"/>
    <property type="evidence" value="ECO:0007669"/>
    <property type="project" value="TreeGrafter"/>
</dbReference>
<dbReference type="AlphaFoldDB" id="A0A3P7I0I3"/>
<evidence type="ECO:0000259" key="12">
    <source>
        <dbReference type="Pfam" id="PF08393"/>
    </source>
</evidence>
<evidence type="ECO:0000256" key="4">
    <source>
        <dbReference type="ARBA" id="ARBA00022701"/>
    </source>
</evidence>
<keyword evidence="11" id="KW-0206">Cytoskeleton</keyword>
<keyword evidence="14" id="KW-1185">Reference proteome</keyword>
<dbReference type="InterPro" id="IPR042222">
    <property type="entry name" value="Dynein_2_N"/>
</dbReference>
<dbReference type="GO" id="GO:0005874">
    <property type="term" value="C:microtubule"/>
    <property type="evidence" value="ECO:0007669"/>
    <property type="project" value="UniProtKB-KW"/>
</dbReference>
<evidence type="ECO:0000313" key="14">
    <source>
        <dbReference type="Proteomes" id="UP000270094"/>
    </source>
</evidence>
<dbReference type="PANTHER" id="PTHR46532:SF4">
    <property type="entry name" value="AAA+ ATPASE DOMAIN-CONTAINING PROTEIN"/>
    <property type="match status" value="1"/>
</dbReference>
<dbReference type="Pfam" id="PF08393">
    <property type="entry name" value="DHC_N2"/>
    <property type="match status" value="1"/>
</dbReference>
<dbReference type="FunFam" id="1.10.287.2620:FF:000001">
    <property type="entry name" value="Cytoplasmic dynein heavy chain 1"/>
    <property type="match status" value="1"/>
</dbReference>
<keyword evidence="8" id="KW-0243">Dynein</keyword>
<keyword evidence="10" id="KW-0505">Motor protein</keyword>
<evidence type="ECO:0000256" key="1">
    <source>
        <dbReference type="ARBA" id="ARBA00004245"/>
    </source>
</evidence>
<evidence type="ECO:0000256" key="9">
    <source>
        <dbReference type="ARBA" id="ARBA00023054"/>
    </source>
</evidence>
<gene>
    <name evidence="13" type="ORF">SVUK_LOCUS1949</name>
</gene>
<dbReference type="PANTHER" id="PTHR46532">
    <property type="entry name" value="MALE FERTILITY FACTOR KL5"/>
    <property type="match status" value="1"/>
</dbReference>
<dbReference type="InterPro" id="IPR013602">
    <property type="entry name" value="Dynein_heavy_linker"/>
</dbReference>
<reference evidence="13 14" key="1">
    <citation type="submission" date="2018-11" db="EMBL/GenBank/DDBJ databases">
        <authorList>
            <consortium name="Pathogen Informatics"/>
        </authorList>
    </citation>
    <scope>NUCLEOTIDE SEQUENCE [LARGE SCALE GENOMIC DNA]</scope>
</reference>
<keyword evidence="7" id="KW-0067">ATP-binding</keyword>
<dbReference type="GO" id="GO:0007018">
    <property type="term" value="P:microtubule-based movement"/>
    <property type="evidence" value="ECO:0007669"/>
    <property type="project" value="InterPro"/>
</dbReference>
<evidence type="ECO:0000256" key="8">
    <source>
        <dbReference type="ARBA" id="ARBA00023017"/>
    </source>
</evidence>
<dbReference type="GO" id="GO:0051959">
    <property type="term" value="F:dynein light intermediate chain binding"/>
    <property type="evidence" value="ECO:0007669"/>
    <property type="project" value="InterPro"/>
</dbReference>
<evidence type="ECO:0000256" key="6">
    <source>
        <dbReference type="ARBA" id="ARBA00022741"/>
    </source>
</evidence>
<dbReference type="Proteomes" id="UP000270094">
    <property type="component" value="Unassembled WGS sequence"/>
</dbReference>
<keyword evidence="3" id="KW-0963">Cytoplasm</keyword>
<dbReference type="OrthoDB" id="5860554at2759"/>
<evidence type="ECO:0000256" key="3">
    <source>
        <dbReference type="ARBA" id="ARBA00022490"/>
    </source>
</evidence>
<name>A0A3P7I0I3_STRVU</name>
<dbReference type="Gene3D" id="1.10.287.2620">
    <property type="match status" value="1"/>
</dbReference>
<keyword evidence="4" id="KW-0493">Microtubule</keyword>
<dbReference type="InterPro" id="IPR026983">
    <property type="entry name" value="DHC"/>
</dbReference>
<keyword evidence="9" id="KW-0175">Coiled coil</keyword>
<keyword evidence="5" id="KW-0677">Repeat</keyword>
<comment type="similarity">
    <text evidence="2">Belongs to the dynein heavy chain family.</text>
</comment>
<organism evidence="13 14">
    <name type="scientific">Strongylus vulgaris</name>
    <name type="common">Blood worm</name>
    <dbReference type="NCBI Taxonomy" id="40348"/>
    <lineage>
        <taxon>Eukaryota</taxon>
        <taxon>Metazoa</taxon>
        <taxon>Ecdysozoa</taxon>
        <taxon>Nematoda</taxon>
        <taxon>Chromadorea</taxon>
        <taxon>Rhabditida</taxon>
        <taxon>Rhabditina</taxon>
        <taxon>Rhabditomorpha</taxon>
        <taxon>Strongyloidea</taxon>
        <taxon>Strongylidae</taxon>
        <taxon>Strongylus</taxon>
    </lineage>
</organism>
<feature type="domain" description="Dynein heavy chain linker" evidence="12">
    <location>
        <begin position="2"/>
        <end position="203"/>
    </location>
</feature>
<evidence type="ECO:0000313" key="13">
    <source>
        <dbReference type="EMBL" id="VDM66951.1"/>
    </source>
</evidence>